<accession>A0A3E4M328</accession>
<comment type="caution">
    <text evidence="1">The sequence shown here is derived from an EMBL/GenBank/DDBJ whole genome shotgun (WGS) entry which is preliminary data.</text>
</comment>
<evidence type="ECO:0000313" key="2">
    <source>
        <dbReference type="Proteomes" id="UP000261052"/>
    </source>
</evidence>
<name>A0A3E4M328_9FIRM</name>
<proteinExistence type="predicted"/>
<dbReference type="AlphaFoldDB" id="A0A3E4M328"/>
<sequence>MAATKEQERKALARIKKIVEELGEDSYIGMAFEGCFEVAEENIENDFACSMKQRAEHAEMEAGKYKKMYEDTAADFEAAEATIAGLEQKVLSTAEGGAIKAILYHYQTEATRLADESAQRIVEIADSPDTPEFRQAVQDNRNSKKRMEDSKALIQRVLDIMA</sequence>
<gene>
    <name evidence="1" type="ORF">DXD13_04140</name>
</gene>
<organism evidence="1 2">
    <name type="scientific">Agathobacter rectalis</name>
    <dbReference type="NCBI Taxonomy" id="39491"/>
    <lineage>
        <taxon>Bacteria</taxon>
        <taxon>Bacillati</taxon>
        <taxon>Bacillota</taxon>
        <taxon>Clostridia</taxon>
        <taxon>Lachnospirales</taxon>
        <taxon>Lachnospiraceae</taxon>
        <taxon>Agathobacter</taxon>
    </lineage>
</organism>
<dbReference type="EMBL" id="QSQP01000004">
    <property type="protein sequence ID" value="RGK44138.1"/>
    <property type="molecule type" value="Genomic_DNA"/>
</dbReference>
<protein>
    <submittedName>
        <fullName evidence="1">Uncharacterized protein</fullName>
    </submittedName>
</protein>
<reference evidence="1 2" key="1">
    <citation type="submission" date="2018-08" db="EMBL/GenBank/DDBJ databases">
        <title>A genome reference for cultivated species of the human gut microbiota.</title>
        <authorList>
            <person name="Zou Y."/>
            <person name="Xue W."/>
            <person name="Luo G."/>
        </authorList>
    </citation>
    <scope>NUCLEOTIDE SEQUENCE [LARGE SCALE GENOMIC DNA]</scope>
    <source>
        <strain evidence="1 2">TF11-15AC</strain>
    </source>
</reference>
<dbReference type="Proteomes" id="UP000261052">
    <property type="component" value="Unassembled WGS sequence"/>
</dbReference>
<dbReference type="RefSeq" id="WP_117685433.1">
    <property type="nucleotide sequence ID" value="NZ_QSQP01000004.1"/>
</dbReference>
<evidence type="ECO:0000313" key="1">
    <source>
        <dbReference type="EMBL" id="RGK44138.1"/>
    </source>
</evidence>